<dbReference type="EMBL" id="WVTA01000004">
    <property type="protein sequence ID" value="KAK3214099.1"/>
    <property type="molecule type" value="Genomic_DNA"/>
</dbReference>
<reference evidence="2 3" key="1">
    <citation type="submission" date="2021-02" db="EMBL/GenBank/DDBJ databases">
        <title>Genome assembly of Pseudopithomyces chartarum.</title>
        <authorList>
            <person name="Jauregui R."/>
            <person name="Singh J."/>
            <person name="Voisey C."/>
        </authorList>
    </citation>
    <scope>NUCLEOTIDE SEQUENCE [LARGE SCALE GENOMIC DNA]</scope>
    <source>
        <strain evidence="2 3">AGR01</strain>
    </source>
</reference>
<dbReference type="AlphaFoldDB" id="A0AAN6M0L9"/>
<evidence type="ECO:0000313" key="3">
    <source>
        <dbReference type="Proteomes" id="UP001280581"/>
    </source>
</evidence>
<feature type="region of interest" description="Disordered" evidence="1">
    <location>
        <begin position="1"/>
        <end position="44"/>
    </location>
</feature>
<gene>
    <name evidence="2" type="ORF">GRF29_28g2028435</name>
</gene>
<accession>A0AAN6M0L9</accession>
<protein>
    <submittedName>
        <fullName evidence="2">Uncharacterized protein</fullName>
    </submittedName>
</protein>
<sequence length="206" mass="23102">MSPTSSHGYILDRNHRRAQKPATKSSSSSQKDKTISKTTRPDSNTGMLFKRDPWIFSREQLVYARTMLLRNVHNIKLSPKRKSQVAKAMKALDRRVDGDNVILERLGVPRSEEEAKAVMAPGDVKRVRMLRKVMVRKGGERVYNLAKGSKKKLAAKEVQLACPIVGGEGGMKFIVRSRARRMSKLSHCVNASSLEDEGKSRPVECV</sequence>
<proteinExistence type="predicted"/>
<keyword evidence="3" id="KW-1185">Reference proteome</keyword>
<organism evidence="2 3">
    <name type="scientific">Pseudopithomyces chartarum</name>
    <dbReference type="NCBI Taxonomy" id="1892770"/>
    <lineage>
        <taxon>Eukaryota</taxon>
        <taxon>Fungi</taxon>
        <taxon>Dikarya</taxon>
        <taxon>Ascomycota</taxon>
        <taxon>Pezizomycotina</taxon>
        <taxon>Dothideomycetes</taxon>
        <taxon>Pleosporomycetidae</taxon>
        <taxon>Pleosporales</taxon>
        <taxon>Massarineae</taxon>
        <taxon>Didymosphaeriaceae</taxon>
        <taxon>Pseudopithomyces</taxon>
    </lineage>
</organism>
<dbReference type="Proteomes" id="UP001280581">
    <property type="component" value="Unassembled WGS sequence"/>
</dbReference>
<evidence type="ECO:0000313" key="2">
    <source>
        <dbReference type="EMBL" id="KAK3214099.1"/>
    </source>
</evidence>
<name>A0AAN6M0L9_9PLEO</name>
<comment type="caution">
    <text evidence="2">The sequence shown here is derived from an EMBL/GenBank/DDBJ whole genome shotgun (WGS) entry which is preliminary data.</text>
</comment>
<evidence type="ECO:0000256" key="1">
    <source>
        <dbReference type="SAM" id="MobiDB-lite"/>
    </source>
</evidence>